<gene>
    <name evidence="2" type="ORF">IAB88_07545</name>
</gene>
<keyword evidence="1" id="KW-0732">Signal</keyword>
<feature type="signal peptide" evidence="1">
    <location>
        <begin position="1"/>
        <end position="20"/>
    </location>
</feature>
<comment type="caution">
    <text evidence="2">The sequence shown here is derived from an EMBL/GenBank/DDBJ whole genome shotgun (WGS) entry which is preliminary data.</text>
</comment>
<protein>
    <recommendedName>
        <fullName evidence="4">Outer membrane protein beta-barrel domain-containing protein</fullName>
    </recommendedName>
</protein>
<reference evidence="2" key="1">
    <citation type="submission" date="2020-10" db="EMBL/GenBank/DDBJ databases">
        <authorList>
            <person name="Gilroy R."/>
        </authorList>
    </citation>
    <scope>NUCLEOTIDE SEQUENCE</scope>
    <source>
        <strain evidence="2">6919</strain>
    </source>
</reference>
<name>A0A9D9IRH5_9BACT</name>
<reference evidence="2" key="2">
    <citation type="journal article" date="2021" name="PeerJ">
        <title>Extensive microbial diversity within the chicken gut microbiome revealed by metagenomics and culture.</title>
        <authorList>
            <person name="Gilroy R."/>
            <person name="Ravi A."/>
            <person name="Getino M."/>
            <person name="Pursley I."/>
            <person name="Horton D.L."/>
            <person name="Alikhan N.F."/>
            <person name="Baker D."/>
            <person name="Gharbi K."/>
            <person name="Hall N."/>
            <person name="Watson M."/>
            <person name="Adriaenssens E.M."/>
            <person name="Foster-Nyarko E."/>
            <person name="Jarju S."/>
            <person name="Secka A."/>
            <person name="Antonio M."/>
            <person name="Oren A."/>
            <person name="Chaudhuri R.R."/>
            <person name="La Ragione R."/>
            <person name="Hildebrand F."/>
            <person name="Pallen M.J."/>
        </authorList>
    </citation>
    <scope>NUCLEOTIDE SEQUENCE</scope>
    <source>
        <strain evidence="2">6919</strain>
    </source>
</reference>
<dbReference type="Proteomes" id="UP000823598">
    <property type="component" value="Unassembled WGS sequence"/>
</dbReference>
<feature type="chain" id="PRO_5039063311" description="Outer membrane protein beta-barrel domain-containing protein" evidence="1">
    <location>
        <begin position="21"/>
        <end position="198"/>
    </location>
</feature>
<proteinExistence type="predicted"/>
<dbReference type="AlphaFoldDB" id="A0A9D9IRH5"/>
<evidence type="ECO:0000313" key="3">
    <source>
        <dbReference type="Proteomes" id="UP000823598"/>
    </source>
</evidence>
<evidence type="ECO:0008006" key="4">
    <source>
        <dbReference type="Google" id="ProtNLM"/>
    </source>
</evidence>
<evidence type="ECO:0000256" key="1">
    <source>
        <dbReference type="SAM" id="SignalP"/>
    </source>
</evidence>
<dbReference type="EMBL" id="JADIMC010000086">
    <property type="protein sequence ID" value="MBO8476830.1"/>
    <property type="molecule type" value="Genomic_DNA"/>
</dbReference>
<accession>A0A9D9IRH5</accession>
<evidence type="ECO:0000313" key="2">
    <source>
        <dbReference type="EMBL" id="MBO8476830.1"/>
    </source>
</evidence>
<sequence>MKKLIILFILAVLLPAGAYAADTDTGSPTLTKKEQRRTLRGYKGFVELGMGITHHNFSYIGDKPDTYADTSPNGFGIEILTSHGYQFSNFFFLGGGVGINECTKTNVMVPIFADLRVNILDKRISPVIDFKWGYAVGDHHGVYLSFNAGVRFGFNEQNSAIYALAEASCIGDTGNGLFHLENKSRLCGRFFLRIGYEF</sequence>
<organism evidence="2 3">
    <name type="scientific">Candidatus Limisoma faecipullorum</name>
    <dbReference type="NCBI Taxonomy" id="2840854"/>
    <lineage>
        <taxon>Bacteria</taxon>
        <taxon>Pseudomonadati</taxon>
        <taxon>Bacteroidota</taxon>
        <taxon>Bacteroidia</taxon>
        <taxon>Bacteroidales</taxon>
        <taxon>Candidatus Limisoma</taxon>
    </lineage>
</organism>